<accession>A0A1I2U2V0</accession>
<evidence type="ECO:0000313" key="3">
    <source>
        <dbReference type="Proteomes" id="UP000181942"/>
    </source>
</evidence>
<feature type="region of interest" description="Disordered" evidence="1">
    <location>
        <begin position="1"/>
        <end position="22"/>
    </location>
</feature>
<sequence length="65" mass="7448">MPLKDESRNGVVAHGARSKAARALRENLREERCEVIRKEENVLAEAHPVWDVKMLPTEDDPGRRD</sequence>
<protein>
    <submittedName>
        <fullName evidence="2">Uncharacterized protein</fullName>
    </submittedName>
</protein>
<reference evidence="2 3" key="1">
    <citation type="submission" date="2016-10" db="EMBL/GenBank/DDBJ databases">
        <authorList>
            <person name="de Groot N.N."/>
        </authorList>
    </citation>
    <scope>NUCLEOTIDE SEQUENCE [LARGE SCALE GENOMIC DNA]</scope>
    <source>
        <strain evidence="2 3">OK461</strain>
    </source>
</reference>
<gene>
    <name evidence="2" type="ORF">SAMN02787118_12676</name>
</gene>
<dbReference type="AlphaFoldDB" id="A0A1I2U2V0"/>
<evidence type="ECO:0000313" key="2">
    <source>
        <dbReference type="EMBL" id="SFG69997.1"/>
    </source>
</evidence>
<organism evidence="2 3">
    <name type="scientific">Streptomyces mirabilis</name>
    <dbReference type="NCBI Taxonomy" id="68239"/>
    <lineage>
        <taxon>Bacteria</taxon>
        <taxon>Bacillati</taxon>
        <taxon>Actinomycetota</taxon>
        <taxon>Actinomycetes</taxon>
        <taxon>Kitasatosporales</taxon>
        <taxon>Streptomycetaceae</taxon>
        <taxon>Streptomyces</taxon>
    </lineage>
</organism>
<dbReference type="Proteomes" id="UP000181942">
    <property type="component" value="Unassembled WGS sequence"/>
</dbReference>
<proteinExistence type="predicted"/>
<dbReference type="EMBL" id="FONR01000026">
    <property type="protein sequence ID" value="SFG69997.1"/>
    <property type="molecule type" value="Genomic_DNA"/>
</dbReference>
<evidence type="ECO:0000256" key="1">
    <source>
        <dbReference type="SAM" id="MobiDB-lite"/>
    </source>
</evidence>
<name>A0A1I2U2V0_9ACTN</name>
<dbReference type="RefSeq" id="WP_177324302.1">
    <property type="nucleotide sequence ID" value="NZ_FONR01000026.1"/>
</dbReference>